<dbReference type="InterPro" id="IPR032875">
    <property type="entry name" value="Succ_CoA_lig_flav_dom"/>
</dbReference>
<organism evidence="6 7">
    <name type="scientific">Rhodopseudomonas palustris</name>
    <dbReference type="NCBI Taxonomy" id="1076"/>
    <lineage>
        <taxon>Bacteria</taxon>
        <taxon>Pseudomonadati</taxon>
        <taxon>Pseudomonadota</taxon>
        <taxon>Alphaproteobacteria</taxon>
        <taxon>Hyphomicrobiales</taxon>
        <taxon>Nitrobacteraceae</taxon>
        <taxon>Rhodopseudomonas</taxon>
    </lineage>
</organism>
<dbReference type="Gene3D" id="3.40.50.720">
    <property type="entry name" value="NAD(P)-binding Rossmann-like Domain"/>
    <property type="match status" value="1"/>
</dbReference>
<keyword evidence="1" id="KW-0816">Tricarboxylic acid cycle</keyword>
<dbReference type="EMBL" id="JACRJB010000068">
    <property type="protein sequence ID" value="MBI5132697.1"/>
    <property type="molecule type" value="Genomic_DNA"/>
</dbReference>
<dbReference type="Pfam" id="PF13607">
    <property type="entry name" value="Succ_CoA_lig"/>
    <property type="match status" value="1"/>
</dbReference>
<dbReference type="SUPFAM" id="SSF52210">
    <property type="entry name" value="Succinyl-CoA synthetase domains"/>
    <property type="match status" value="1"/>
</dbReference>
<dbReference type="Pfam" id="PF02629">
    <property type="entry name" value="CoA_binding"/>
    <property type="match status" value="1"/>
</dbReference>
<gene>
    <name evidence="6" type="primary">sucD</name>
    <name evidence="6" type="ORF">HZA66_24930</name>
</gene>
<keyword evidence="3" id="KW-0547">Nucleotide-binding</keyword>
<dbReference type="InterPro" id="IPR036291">
    <property type="entry name" value="NAD(P)-bd_dom_sf"/>
</dbReference>
<dbReference type="PRINTS" id="PR01798">
    <property type="entry name" value="SCOASYNTHASE"/>
</dbReference>
<dbReference type="PIRSF" id="PIRSF001553">
    <property type="entry name" value="SucCS_alpha"/>
    <property type="match status" value="1"/>
</dbReference>
<sequence length="299" mass="30781">MIIFRKQHRVLVQGITGKQGSFWTEKMLGAGTRIVAGVNPKRAGDIYLDAPVYASAKKAMAETPFDVAVMFIPPALAKEAALDAIEAGAKLLVVLTEHIPIHDVMAIHAVARINGTRILGPNTAGLVTPGEGFVGIMPGHNDSIFRPGAIGVVSRSGSLGTLVSLNLTRAGLGQSAFIGIGGDPMIGTTTRDALEALDRDPRTQAIVLVGEIGGAMEEDAAVHAAGMSKPVVAFIAGRAAPPGKKMGHAGAIVGASGGSYAGKRDALERAGVTVVDTPAQIPDAVRRRLAERPPQAASD</sequence>
<dbReference type="PANTHER" id="PTHR11117:SF2">
    <property type="entry name" value="SUCCINATE--COA LIGASE [ADP_GDP-FORMING] SUBUNIT ALPHA, MITOCHONDRIAL"/>
    <property type="match status" value="1"/>
</dbReference>
<dbReference type="Proteomes" id="UP000782519">
    <property type="component" value="Unassembled WGS sequence"/>
</dbReference>
<evidence type="ECO:0000259" key="5">
    <source>
        <dbReference type="SMART" id="SM00881"/>
    </source>
</evidence>
<dbReference type="GO" id="GO:0006099">
    <property type="term" value="P:tricarboxylic acid cycle"/>
    <property type="evidence" value="ECO:0007669"/>
    <property type="project" value="UniProtKB-KW"/>
</dbReference>
<dbReference type="PANTHER" id="PTHR11117">
    <property type="entry name" value="SUCCINYL-COA LIGASE SUBUNIT ALPHA"/>
    <property type="match status" value="1"/>
</dbReference>
<reference evidence="6" key="1">
    <citation type="submission" date="2020-07" db="EMBL/GenBank/DDBJ databases">
        <title>Huge and variable diversity of episymbiotic CPR bacteria and DPANN archaea in groundwater ecosystems.</title>
        <authorList>
            <person name="He C.Y."/>
            <person name="Keren R."/>
            <person name="Whittaker M."/>
            <person name="Farag I.F."/>
            <person name="Doudna J."/>
            <person name="Cate J.H.D."/>
            <person name="Banfield J.F."/>
        </authorList>
    </citation>
    <scope>NUCLEOTIDE SEQUENCE</scope>
    <source>
        <strain evidence="6">NC_groundwater_1818_Pr3_B-0.1um_66_35</strain>
    </source>
</reference>
<feature type="active site" description="Tele-phosphohistidine intermediate" evidence="4">
    <location>
        <position position="248"/>
    </location>
</feature>
<dbReference type="GO" id="GO:0004776">
    <property type="term" value="F:succinate-CoA ligase (GDP-forming) activity"/>
    <property type="evidence" value="ECO:0007669"/>
    <property type="project" value="TreeGrafter"/>
</dbReference>
<protein>
    <submittedName>
        <fullName evidence="6">Succinate--CoA ligase subunit alpha</fullName>
        <ecNumber evidence="6">6.2.1.5</ecNumber>
    </submittedName>
</protein>
<evidence type="ECO:0000256" key="1">
    <source>
        <dbReference type="ARBA" id="ARBA00022532"/>
    </source>
</evidence>
<evidence type="ECO:0000313" key="7">
    <source>
        <dbReference type="Proteomes" id="UP000782519"/>
    </source>
</evidence>
<dbReference type="Gene3D" id="3.40.50.261">
    <property type="entry name" value="Succinyl-CoA synthetase domains"/>
    <property type="match status" value="1"/>
</dbReference>
<name>A0A933VY35_RHOPL</name>
<comment type="caution">
    <text evidence="6">The sequence shown here is derived from an EMBL/GenBank/DDBJ whole genome shotgun (WGS) entry which is preliminary data.</text>
</comment>
<dbReference type="AlphaFoldDB" id="A0A933VY35"/>
<dbReference type="GO" id="GO:0009361">
    <property type="term" value="C:succinate-CoA ligase complex (ADP-forming)"/>
    <property type="evidence" value="ECO:0007669"/>
    <property type="project" value="TreeGrafter"/>
</dbReference>
<dbReference type="GO" id="GO:0004775">
    <property type="term" value="F:succinate-CoA ligase (ADP-forming) activity"/>
    <property type="evidence" value="ECO:0007669"/>
    <property type="project" value="UniProtKB-EC"/>
</dbReference>
<accession>A0A933VY35</accession>
<dbReference type="InterPro" id="IPR003781">
    <property type="entry name" value="CoA-bd"/>
</dbReference>
<evidence type="ECO:0000256" key="2">
    <source>
        <dbReference type="ARBA" id="ARBA00022598"/>
    </source>
</evidence>
<dbReference type="SUPFAM" id="SSF51735">
    <property type="entry name" value="NAD(P)-binding Rossmann-fold domains"/>
    <property type="match status" value="1"/>
</dbReference>
<evidence type="ECO:0000256" key="4">
    <source>
        <dbReference type="PIRSR" id="PIRSR001553-1"/>
    </source>
</evidence>
<dbReference type="SMART" id="SM00881">
    <property type="entry name" value="CoA_binding"/>
    <property type="match status" value="1"/>
</dbReference>
<proteinExistence type="predicted"/>
<dbReference type="GO" id="GO:0000166">
    <property type="term" value="F:nucleotide binding"/>
    <property type="evidence" value="ECO:0007669"/>
    <property type="project" value="UniProtKB-KW"/>
</dbReference>
<evidence type="ECO:0000256" key="3">
    <source>
        <dbReference type="ARBA" id="ARBA00022741"/>
    </source>
</evidence>
<dbReference type="EC" id="6.2.1.5" evidence="6"/>
<dbReference type="InterPro" id="IPR005810">
    <property type="entry name" value="CoA_lig_alpha"/>
</dbReference>
<dbReference type="InterPro" id="IPR016102">
    <property type="entry name" value="Succinyl-CoA_synth-like"/>
</dbReference>
<evidence type="ECO:0000313" key="6">
    <source>
        <dbReference type="EMBL" id="MBI5132697.1"/>
    </source>
</evidence>
<feature type="domain" description="CoA-binding" evidence="5">
    <location>
        <begin position="3"/>
        <end position="99"/>
    </location>
</feature>
<keyword evidence="2 6" id="KW-0436">Ligase</keyword>
<dbReference type="NCBIfam" id="NF004230">
    <property type="entry name" value="PRK05678.1"/>
    <property type="match status" value="1"/>
</dbReference>